<dbReference type="SUPFAM" id="SSF82861">
    <property type="entry name" value="Mechanosensitive channel protein MscS (YggB), transmembrane region"/>
    <property type="match status" value="1"/>
</dbReference>
<evidence type="ECO:0000256" key="5">
    <source>
        <dbReference type="ARBA" id="ARBA00023136"/>
    </source>
</evidence>
<evidence type="ECO:0000313" key="9">
    <source>
        <dbReference type="EMBL" id="WJW67038.1"/>
    </source>
</evidence>
<sequence>MGEIWDELVKYFTTGKSGNSLVDILLSIFVFFFWLLLLLWLGHISRRALQKFAVRNSRNPNLGVLLGNIAYMSFLTLALLLAITFLTGASINNIFTFLGFVGAGLGIALRDVILSIIAGIWILLEKPFKIGDIIKVKEVEGRVTGIHIRTTHLRSLTDIPLIIPNFILFSEIVTNQSDGDKKQVILRLMLPVTTSYEDLTARVKEAVQKLEKVDEYSRGDPVLYLERIRGDRTLIRVELPVSYTTDPQFGTQAGYAIRQLLPEAEILSIE</sequence>
<dbReference type="Pfam" id="PF00924">
    <property type="entry name" value="MS_channel_2nd"/>
    <property type="match status" value="1"/>
</dbReference>
<comment type="similarity">
    <text evidence="2">Belongs to the MscS (TC 1.A.23) family.</text>
</comment>
<dbReference type="InterPro" id="IPR006685">
    <property type="entry name" value="MscS_channel_2nd"/>
</dbReference>
<evidence type="ECO:0000313" key="8">
    <source>
        <dbReference type="EMBL" id="NWJ45158.1"/>
    </source>
</evidence>
<evidence type="ECO:0000256" key="3">
    <source>
        <dbReference type="ARBA" id="ARBA00022692"/>
    </source>
</evidence>
<feature type="transmembrane region" description="Helical" evidence="6">
    <location>
        <begin position="94"/>
        <end position="124"/>
    </location>
</feature>
<dbReference type="InterPro" id="IPR023408">
    <property type="entry name" value="MscS_beta-dom_sf"/>
</dbReference>
<dbReference type="PANTHER" id="PTHR30566">
    <property type="entry name" value="YNAI-RELATED MECHANOSENSITIVE ION CHANNEL"/>
    <property type="match status" value="1"/>
</dbReference>
<organism evidence="8 10">
    <name type="scientific">Candidatus Chlorohelix allophototropha</name>
    <dbReference type="NCBI Taxonomy" id="3003348"/>
    <lineage>
        <taxon>Bacteria</taxon>
        <taxon>Bacillati</taxon>
        <taxon>Chloroflexota</taxon>
        <taxon>Chloroflexia</taxon>
        <taxon>Candidatus Chloroheliales</taxon>
        <taxon>Candidatus Chloroheliaceae</taxon>
        <taxon>Candidatus Chlorohelix</taxon>
    </lineage>
</organism>
<dbReference type="RefSeq" id="WP_341468933.1">
    <property type="nucleotide sequence ID" value="NZ_CP128399.1"/>
</dbReference>
<dbReference type="InterPro" id="IPR011014">
    <property type="entry name" value="MscS_channel_TM-2"/>
</dbReference>
<keyword evidence="4 6" id="KW-1133">Transmembrane helix</keyword>
<dbReference type="GO" id="GO:0055085">
    <property type="term" value="P:transmembrane transport"/>
    <property type="evidence" value="ECO:0007669"/>
    <property type="project" value="InterPro"/>
</dbReference>
<feature type="domain" description="Mechanosensitive ion channel MscS" evidence="7">
    <location>
        <begin position="111"/>
        <end position="177"/>
    </location>
</feature>
<gene>
    <name evidence="8" type="ORF">HXX08_04685</name>
    <name evidence="9" type="ORF">OZ401_000286</name>
</gene>
<feature type="transmembrane region" description="Helical" evidence="6">
    <location>
        <begin position="62"/>
        <end position="88"/>
    </location>
</feature>
<comment type="subcellular location">
    <subcellularLocation>
        <location evidence="1">Membrane</location>
        <topology evidence="1">Multi-pass membrane protein</topology>
    </subcellularLocation>
</comment>
<keyword evidence="11" id="KW-1185">Reference proteome</keyword>
<dbReference type="InterPro" id="IPR010920">
    <property type="entry name" value="LSM_dom_sf"/>
</dbReference>
<evidence type="ECO:0000259" key="7">
    <source>
        <dbReference type="Pfam" id="PF00924"/>
    </source>
</evidence>
<proteinExistence type="inferred from homology"/>
<dbReference type="Proteomes" id="UP001431572">
    <property type="component" value="Chromosome 1"/>
</dbReference>
<accession>A0A8T7LT00</accession>
<keyword evidence="3 6" id="KW-0812">Transmembrane</keyword>
<dbReference type="EMBL" id="JACATZ010000001">
    <property type="protein sequence ID" value="NWJ45158.1"/>
    <property type="molecule type" value="Genomic_DNA"/>
</dbReference>
<name>A0A8T7LT00_9CHLR</name>
<feature type="transmembrane region" description="Helical" evidence="6">
    <location>
        <begin position="20"/>
        <end position="41"/>
    </location>
</feature>
<evidence type="ECO:0000313" key="11">
    <source>
        <dbReference type="Proteomes" id="UP001431572"/>
    </source>
</evidence>
<dbReference type="SUPFAM" id="SSF50182">
    <property type="entry name" value="Sm-like ribonucleoproteins"/>
    <property type="match status" value="1"/>
</dbReference>
<dbReference type="Proteomes" id="UP000521676">
    <property type="component" value="Unassembled WGS sequence"/>
</dbReference>
<dbReference type="PANTHER" id="PTHR30566:SF5">
    <property type="entry name" value="MECHANOSENSITIVE ION CHANNEL PROTEIN 1, MITOCHONDRIAL-RELATED"/>
    <property type="match status" value="1"/>
</dbReference>
<reference evidence="9" key="2">
    <citation type="journal article" date="2024" name="Nature">
        <title>Anoxygenic phototroph of the Chloroflexota uses a type I reaction centre.</title>
        <authorList>
            <person name="Tsuji J.M."/>
            <person name="Shaw N.A."/>
            <person name="Nagashima S."/>
            <person name="Venkiteswaran J.J."/>
            <person name="Schiff S.L."/>
            <person name="Watanabe T."/>
            <person name="Fukui M."/>
            <person name="Hanada S."/>
            <person name="Tank M."/>
            <person name="Neufeld J.D."/>
        </authorList>
    </citation>
    <scope>NUCLEOTIDE SEQUENCE</scope>
    <source>
        <strain evidence="9">L227-S17</strain>
    </source>
</reference>
<dbReference type="Gene3D" id="2.30.30.60">
    <property type="match status" value="1"/>
</dbReference>
<dbReference type="AlphaFoldDB" id="A0A8T7LT00"/>
<evidence type="ECO:0000256" key="2">
    <source>
        <dbReference type="ARBA" id="ARBA00008017"/>
    </source>
</evidence>
<dbReference type="Gene3D" id="1.10.287.1260">
    <property type="match status" value="1"/>
</dbReference>
<evidence type="ECO:0000313" key="10">
    <source>
        <dbReference type="Proteomes" id="UP000521676"/>
    </source>
</evidence>
<evidence type="ECO:0000256" key="6">
    <source>
        <dbReference type="SAM" id="Phobius"/>
    </source>
</evidence>
<protein>
    <submittedName>
        <fullName evidence="8 9">Mechanosensitive ion channel</fullName>
    </submittedName>
</protein>
<reference evidence="8 10" key="1">
    <citation type="submission" date="2020-06" db="EMBL/GenBank/DDBJ databases">
        <title>Anoxygenic phototrophic Chloroflexota member uses a Type I reaction center.</title>
        <authorList>
            <person name="Tsuji J.M."/>
            <person name="Shaw N.A."/>
            <person name="Nagashima S."/>
            <person name="Venkiteswaran J."/>
            <person name="Schiff S.L."/>
            <person name="Hanada S."/>
            <person name="Tank M."/>
            <person name="Neufeld J.D."/>
        </authorList>
    </citation>
    <scope>NUCLEOTIDE SEQUENCE [LARGE SCALE GENOMIC DNA]</scope>
    <source>
        <strain evidence="8">L227-S17</strain>
    </source>
</reference>
<evidence type="ECO:0000256" key="4">
    <source>
        <dbReference type="ARBA" id="ARBA00022989"/>
    </source>
</evidence>
<keyword evidence="5 6" id="KW-0472">Membrane</keyword>
<evidence type="ECO:0000256" key="1">
    <source>
        <dbReference type="ARBA" id="ARBA00004141"/>
    </source>
</evidence>
<dbReference type="EMBL" id="CP128399">
    <property type="protein sequence ID" value="WJW67038.1"/>
    <property type="molecule type" value="Genomic_DNA"/>
</dbReference>
<dbReference type="GO" id="GO:0016020">
    <property type="term" value="C:membrane"/>
    <property type="evidence" value="ECO:0007669"/>
    <property type="project" value="UniProtKB-SubCell"/>
</dbReference>